<proteinExistence type="predicted"/>
<keyword evidence="1" id="KW-0732">Signal</keyword>
<evidence type="ECO:0000256" key="1">
    <source>
        <dbReference type="SAM" id="SignalP"/>
    </source>
</evidence>
<evidence type="ECO:0008006" key="4">
    <source>
        <dbReference type="Google" id="ProtNLM"/>
    </source>
</evidence>
<gene>
    <name evidence="2" type="ORF">OC25_17490</name>
</gene>
<dbReference type="OrthoDB" id="828283at2"/>
<organism evidence="2 3">
    <name type="scientific">Pedobacter kyungheensis</name>
    <dbReference type="NCBI Taxonomy" id="1069985"/>
    <lineage>
        <taxon>Bacteria</taxon>
        <taxon>Pseudomonadati</taxon>
        <taxon>Bacteroidota</taxon>
        <taxon>Sphingobacteriia</taxon>
        <taxon>Sphingobacteriales</taxon>
        <taxon>Sphingobacteriaceae</taxon>
        <taxon>Pedobacter</taxon>
    </lineage>
</organism>
<accession>A0A0C1FGX5</accession>
<feature type="signal peptide" evidence="1">
    <location>
        <begin position="1"/>
        <end position="23"/>
    </location>
</feature>
<dbReference type="AlphaFoldDB" id="A0A0C1FGX5"/>
<dbReference type="Pfam" id="PF17170">
    <property type="entry name" value="DUF5128"/>
    <property type="match status" value="1"/>
</dbReference>
<evidence type="ECO:0000313" key="3">
    <source>
        <dbReference type="Proteomes" id="UP000031246"/>
    </source>
</evidence>
<name>A0A0C1FGX5_9SPHI</name>
<dbReference type="Proteomes" id="UP000031246">
    <property type="component" value="Unassembled WGS sequence"/>
</dbReference>
<comment type="caution">
    <text evidence="2">The sequence shown here is derived from an EMBL/GenBank/DDBJ whole genome shotgun (WGS) entry which is preliminary data.</text>
</comment>
<feature type="chain" id="PRO_5002131431" description="6-bladed beta-propeller" evidence="1">
    <location>
        <begin position="24"/>
        <end position="417"/>
    </location>
</feature>
<sequence length="417" mass="48241">MNILKKILSVTISCLLYTALTFGQTSKIDSTNTRLVRINPDKASGTTVSQLFDEVKFIPLETTKESVFGKISKLDFVDNHFIIFDADTYSVLIFTNNGKFTGKIDAGKMAKQNDVNDLTTKFGGFKIVKVLGENLIQIEKGNYDLYFNLNANFVKKQPATKRLENSPSSITNSDYAYKLNWVDKSDKEDLVYKIAFFKKDSIYAKFLPLNSIKHRGDYLPNGNRENSDNFQSRYFITNDYALDIFEVRPPGLQLAYKISMPIKNVLPKNFMEDPKYFGYLKRNNFFKENPDVIYALRNISQFYDQLWFQLSSSKETRSFIYNLKTNGFFNIKNIEPDQLSSYLPITDEGATFNFANYGILLHKDQYIYNSIPSLAMFIFKDQNTNKQVIYPEALDNYFKTENRKSNPVIVQLRPKQN</sequence>
<protein>
    <recommendedName>
        <fullName evidence="4">6-bladed beta-propeller</fullName>
    </recommendedName>
</protein>
<dbReference type="RefSeq" id="WP_039478721.1">
    <property type="nucleotide sequence ID" value="NZ_JSYN01000021.1"/>
</dbReference>
<dbReference type="EMBL" id="JSYN01000021">
    <property type="protein sequence ID" value="KIA92232.1"/>
    <property type="molecule type" value="Genomic_DNA"/>
</dbReference>
<evidence type="ECO:0000313" key="2">
    <source>
        <dbReference type="EMBL" id="KIA92232.1"/>
    </source>
</evidence>
<keyword evidence="3" id="KW-1185">Reference proteome</keyword>
<reference evidence="2 3" key="1">
    <citation type="submission" date="2014-10" db="EMBL/GenBank/DDBJ databases">
        <title>Pedobacter Kyungheensis.</title>
        <authorList>
            <person name="Anderson B.M."/>
            <person name="Newman J.D."/>
        </authorList>
    </citation>
    <scope>NUCLEOTIDE SEQUENCE [LARGE SCALE GENOMIC DNA]</scope>
    <source>
        <strain evidence="2 3">KACC 16221</strain>
    </source>
</reference>